<accession>A0AAV2S921</accession>
<name>A0AAV2S921_MEGNR</name>
<reference evidence="2 3" key="1">
    <citation type="submission" date="2024-05" db="EMBL/GenBank/DDBJ databases">
        <authorList>
            <person name="Wallberg A."/>
        </authorList>
    </citation>
    <scope>NUCLEOTIDE SEQUENCE [LARGE SCALE GENOMIC DNA]</scope>
</reference>
<evidence type="ECO:0000256" key="1">
    <source>
        <dbReference type="SAM" id="MobiDB-lite"/>
    </source>
</evidence>
<proteinExistence type="predicted"/>
<organism evidence="2 3">
    <name type="scientific">Meganyctiphanes norvegica</name>
    <name type="common">Northern krill</name>
    <name type="synonym">Thysanopoda norvegica</name>
    <dbReference type="NCBI Taxonomy" id="48144"/>
    <lineage>
        <taxon>Eukaryota</taxon>
        <taxon>Metazoa</taxon>
        <taxon>Ecdysozoa</taxon>
        <taxon>Arthropoda</taxon>
        <taxon>Crustacea</taxon>
        <taxon>Multicrustacea</taxon>
        <taxon>Malacostraca</taxon>
        <taxon>Eumalacostraca</taxon>
        <taxon>Eucarida</taxon>
        <taxon>Euphausiacea</taxon>
        <taxon>Euphausiidae</taxon>
        <taxon>Meganyctiphanes</taxon>
    </lineage>
</organism>
<gene>
    <name evidence="2" type="ORF">MNOR_LOCUS33768</name>
</gene>
<evidence type="ECO:0000313" key="3">
    <source>
        <dbReference type="Proteomes" id="UP001497623"/>
    </source>
</evidence>
<keyword evidence="3" id="KW-1185">Reference proteome</keyword>
<evidence type="ECO:0000313" key="2">
    <source>
        <dbReference type="EMBL" id="CAL4169009.1"/>
    </source>
</evidence>
<dbReference type="EMBL" id="CAXKWB010049713">
    <property type="protein sequence ID" value="CAL4169009.1"/>
    <property type="molecule type" value="Genomic_DNA"/>
</dbReference>
<dbReference type="AlphaFoldDB" id="A0AAV2S921"/>
<feature type="region of interest" description="Disordered" evidence="1">
    <location>
        <begin position="241"/>
        <end position="298"/>
    </location>
</feature>
<feature type="compositionally biased region" description="Acidic residues" evidence="1">
    <location>
        <begin position="275"/>
        <end position="296"/>
    </location>
</feature>
<sequence>SNAFVNILIAKFKTVPVADQKLDMVMPRYYLRKNSKELAWSFCNLIRVTLRDNGHLDTASLAMLIRAIPWHNMDGPKVKFERRIQLHYLCSPKTCTFKQSRDKESFIPSKPGSLNHVPRAIQRAVVHCFKNDIAKVDVLERTRRGLNQNANESVHQRLYIITPKEKFIRKARLEWCASYVATEHNFGRLGASLLPAIGDMSEADIARLKHLDDECMRTVLRPPRKDKMRLNEKSNSYSYGFGFEDVDSPPNSASQEANAEADPPVDQNANTEGSGEADADFDFDINVNDDDTDEQDNITAVCYDNIDNLTDNENEDLAE</sequence>
<feature type="non-terminal residue" evidence="2">
    <location>
        <position position="1"/>
    </location>
</feature>
<dbReference type="Proteomes" id="UP001497623">
    <property type="component" value="Unassembled WGS sequence"/>
</dbReference>
<comment type="caution">
    <text evidence="2">The sequence shown here is derived from an EMBL/GenBank/DDBJ whole genome shotgun (WGS) entry which is preliminary data.</text>
</comment>
<protein>
    <submittedName>
        <fullName evidence="2">Uncharacterized protein</fullName>
    </submittedName>
</protein>